<evidence type="ECO:0008006" key="3">
    <source>
        <dbReference type="Google" id="ProtNLM"/>
    </source>
</evidence>
<organism evidence="1 2">
    <name type="scientific">Candidatus Taylorbacteria bacterium RIFCSPHIGHO2_02_FULL_43_32b</name>
    <dbReference type="NCBI Taxonomy" id="1802306"/>
    <lineage>
        <taxon>Bacteria</taxon>
        <taxon>Candidatus Tayloriibacteriota</taxon>
    </lineage>
</organism>
<evidence type="ECO:0000313" key="2">
    <source>
        <dbReference type="Proteomes" id="UP000177130"/>
    </source>
</evidence>
<dbReference type="STRING" id="1802306.A3C72_01930"/>
<name>A0A1G2MKQ3_9BACT</name>
<dbReference type="AlphaFoldDB" id="A0A1G2MKQ3"/>
<comment type="caution">
    <text evidence="1">The sequence shown here is derived from an EMBL/GenBank/DDBJ whole genome shotgun (WGS) entry which is preliminary data.</text>
</comment>
<evidence type="ECO:0000313" key="1">
    <source>
        <dbReference type="EMBL" id="OHA24428.1"/>
    </source>
</evidence>
<sequence>MNERERLAAPEHARNIEYQKALEHSNKTGKCIFCDPLGPQNVTLKVGKFWRCWWNPIPYKHLEGRHFIIASIKHAKDLSELESGAGDELLELVNWAKSEFPILQHVGIVIRNGNVEGTISHLHVHLQAPDGIHTCIAVFGKGQNWPQIQKLLDEEP</sequence>
<reference evidence="1 2" key="1">
    <citation type="journal article" date="2016" name="Nat. Commun.">
        <title>Thousands of microbial genomes shed light on interconnected biogeochemical processes in an aquifer system.</title>
        <authorList>
            <person name="Anantharaman K."/>
            <person name="Brown C.T."/>
            <person name="Hug L.A."/>
            <person name="Sharon I."/>
            <person name="Castelle C.J."/>
            <person name="Probst A.J."/>
            <person name="Thomas B.C."/>
            <person name="Singh A."/>
            <person name="Wilkins M.J."/>
            <person name="Karaoz U."/>
            <person name="Brodie E.L."/>
            <person name="Williams K.H."/>
            <person name="Hubbard S.S."/>
            <person name="Banfield J.F."/>
        </authorList>
    </citation>
    <scope>NUCLEOTIDE SEQUENCE [LARGE SCALE GENOMIC DNA]</scope>
</reference>
<dbReference type="Proteomes" id="UP000177130">
    <property type="component" value="Unassembled WGS sequence"/>
</dbReference>
<accession>A0A1G2MKQ3</accession>
<proteinExistence type="predicted"/>
<dbReference type="EMBL" id="MHRK01000011">
    <property type="protein sequence ID" value="OHA24428.1"/>
    <property type="molecule type" value="Genomic_DNA"/>
</dbReference>
<dbReference type="SUPFAM" id="SSF54197">
    <property type="entry name" value="HIT-like"/>
    <property type="match status" value="1"/>
</dbReference>
<protein>
    <recommendedName>
        <fullName evidence="3">HIT domain-containing protein</fullName>
    </recommendedName>
</protein>
<dbReference type="InterPro" id="IPR036265">
    <property type="entry name" value="HIT-like_sf"/>
</dbReference>
<dbReference type="Gene3D" id="3.30.428.10">
    <property type="entry name" value="HIT-like"/>
    <property type="match status" value="1"/>
</dbReference>
<gene>
    <name evidence="1" type="ORF">A3C72_01930</name>
</gene>